<evidence type="ECO:0000256" key="2">
    <source>
        <dbReference type="SAM" id="SignalP"/>
    </source>
</evidence>
<feature type="signal peptide" evidence="2">
    <location>
        <begin position="1"/>
        <end position="30"/>
    </location>
</feature>
<dbReference type="AlphaFoldDB" id="A0A1B8QF94"/>
<feature type="compositionally biased region" description="Basic and acidic residues" evidence="1">
    <location>
        <begin position="38"/>
        <end position="52"/>
    </location>
</feature>
<dbReference type="OrthoDB" id="6660687at2"/>
<evidence type="ECO:0000313" key="4">
    <source>
        <dbReference type="Proteomes" id="UP000092508"/>
    </source>
</evidence>
<dbReference type="RefSeq" id="WP_067234740.1">
    <property type="nucleotide sequence ID" value="NZ_LZMZ01000005.1"/>
</dbReference>
<accession>A0A1B8QF94</accession>
<comment type="caution">
    <text evidence="3">The sequence shown here is derived from an EMBL/GenBank/DDBJ whole genome shotgun (WGS) entry which is preliminary data.</text>
</comment>
<gene>
    <name evidence="3" type="ORF">A9308_03185</name>
</gene>
<name>A0A1B8QF94_9GAMM</name>
<dbReference type="Proteomes" id="UP000092508">
    <property type="component" value="Unassembled WGS sequence"/>
</dbReference>
<keyword evidence="2" id="KW-0732">Signal</keyword>
<evidence type="ECO:0000256" key="1">
    <source>
        <dbReference type="SAM" id="MobiDB-lite"/>
    </source>
</evidence>
<feature type="region of interest" description="Disordered" evidence="1">
    <location>
        <begin position="30"/>
        <end position="74"/>
    </location>
</feature>
<feature type="chain" id="PRO_5008612357" evidence="2">
    <location>
        <begin position="31"/>
        <end position="228"/>
    </location>
</feature>
<dbReference type="EMBL" id="LZMZ01000005">
    <property type="protein sequence ID" value="OBX80565.1"/>
    <property type="molecule type" value="Genomic_DNA"/>
</dbReference>
<protein>
    <submittedName>
        <fullName evidence="3">Uncharacterized protein</fullName>
    </submittedName>
</protein>
<sequence length="228" mass="24367">MQATGLGLKNTMRFGVVSLAFIGAISAAHADQVPPTDKPSDKSSNKKTDTKASKKASTSSADTSAKSPVNPYLDKSGRIDWTPVLKTMQNGCDLPDIDNAPMEILASIQTDSGERGGANKVTDGYKTLQPSNASAFGYPIRKIYFGSQGAGFSSATIYFTDNRFLALRPKFYVQTVAGKLTAKDKMVITDRNAFAGQYLANGMGYSDGRSGVIFSPKTHSITCSWAHL</sequence>
<evidence type="ECO:0000313" key="3">
    <source>
        <dbReference type="EMBL" id="OBX80565.1"/>
    </source>
</evidence>
<proteinExistence type="predicted"/>
<feature type="compositionally biased region" description="Low complexity" evidence="1">
    <location>
        <begin position="55"/>
        <end position="68"/>
    </location>
</feature>
<organism evidence="3 4">
    <name type="scientific">Faucicola atlantae</name>
    <dbReference type="NCBI Taxonomy" id="34059"/>
    <lineage>
        <taxon>Bacteria</taxon>
        <taxon>Pseudomonadati</taxon>
        <taxon>Pseudomonadota</taxon>
        <taxon>Gammaproteobacteria</taxon>
        <taxon>Moraxellales</taxon>
        <taxon>Moraxellaceae</taxon>
        <taxon>Faucicola</taxon>
    </lineage>
</organism>
<reference evidence="3 4" key="1">
    <citation type="submission" date="2016-06" db="EMBL/GenBank/DDBJ databases">
        <title>Draft genome of Moraxella atlantae CCUG 66109.</title>
        <authorList>
            <person name="Salva-Serra F."/>
            <person name="Engstrom-Jakobsson H."/>
            <person name="Thorell K."/>
            <person name="Gonzales-Siles L."/>
            <person name="Karlsson R."/>
            <person name="Boulund F."/>
            <person name="Engstrand L."/>
            <person name="Kristiansson E."/>
            <person name="Moore E."/>
        </authorList>
    </citation>
    <scope>NUCLEOTIDE SEQUENCE [LARGE SCALE GENOMIC DNA]</scope>
    <source>
        <strain evidence="3 4">CCUG 66109</strain>
    </source>
</reference>